<dbReference type="PANTHER" id="PTHR46197">
    <property type="entry name" value="PROTEIN ABHD14B-LIKE"/>
    <property type="match status" value="1"/>
</dbReference>
<evidence type="ECO:0000256" key="3">
    <source>
        <dbReference type="ARBA" id="ARBA00037942"/>
    </source>
</evidence>
<keyword evidence="2" id="KW-0963">Cytoplasm</keyword>
<feature type="domain" description="AB hydrolase-1" evidence="4">
    <location>
        <begin position="62"/>
        <end position="151"/>
    </location>
</feature>
<protein>
    <recommendedName>
        <fullName evidence="4">AB hydrolase-1 domain-containing protein</fullName>
    </recommendedName>
</protein>
<dbReference type="PRINTS" id="PR00111">
    <property type="entry name" value="ABHYDROLASE"/>
</dbReference>
<gene>
    <name evidence="5" type="primary">ORF73536</name>
</gene>
<dbReference type="EMBL" id="HACG01023418">
    <property type="protein sequence ID" value="CEK70283.1"/>
    <property type="molecule type" value="Transcribed_RNA"/>
</dbReference>
<reference evidence="5" key="1">
    <citation type="submission" date="2014-12" db="EMBL/GenBank/DDBJ databases">
        <title>Insight into the proteome of Arion vulgaris.</title>
        <authorList>
            <person name="Aradska J."/>
            <person name="Bulat T."/>
            <person name="Smidak R."/>
            <person name="Sarate P."/>
            <person name="Gangsoo J."/>
            <person name="Sialana F."/>
            <person name="Bilban M."/>
            <person name="Lubec G."/>
        </authorList>
    </citation>
    <scope>NUCLEOTIDE SEQUENCE</scope>
    <source>
        <tissue evidence="5">Skin</tissue>
    </source>
</reference>
<dbReference type="InterPro" id="IPR029058">
    <property type="entry name" value="AB_hydrolase_fold"/>
</dbReference>
<dbReference type="InterPro" id="IPR000073">
    <property type="entry name" value="AB_hydrolase_1"/>
</dbReference>
<evidence type="ECO:0000256" key="1">
    <source>
        <dbReference type="ARBA" id="ARBA00004496"/>
    </source>
</evidence>
<evidence type="ECO:0000259" key="4">
    <source>
        <dbReference type="Pfam" id="PF12697"/>
    </source>
</evidence>
<dbReference type="SUPFAM" id="SSF53474">
    <property type="entry name" value="alpha/beta-Hydrolases"/>
    <property type="match status" value="1"/>
</dbReference>
<dbReference type="PANTHER" id="PTHR46197:SF3">
    <property type="entry name" value="AB HYDROLASE-1 DOMAIN-CONTAINING PROTEIN"/>
    <property type="match status" value="1"/>
</dbReference>
<comment type="similarity">
    <text evidence="3">Belongs to the AB hydrolase superfamily. ABHD14 family.</text>
</comment>
<evidence type="ECO:0000313" key="5">
    <source>
        <dbReference type="EMBL" id="CEK70283.1"/>
    </source>
</evidence>
<accession>A0A0B6ZNZ3</accession>
<dbReference type="Gene3D" id="3.40.50.1820">
    <property type="entry name" value="alpha/beta hydrolase"/>
    <property type="match status" value="1"/>
</dbReference>
<name>A0A0B6ZNZ3_9EUPU</name>
<organism evidence="5">
    <name type="scientific">Arion vulgaris</name>
    <dbReference type="NCBI Taxonomy" id="1028688"/>
    <lineage>
        <taxon>Eukaryota</taxon>
        <taxon>Metazoa</taxon>
        <taxon>Spiralia</taxon>
        <taxon>Lophotrochozoa</taxon>
        <taxon>Mollusca</taxon>
        <taxon>Gastropoda</taxon>
        <taxon>Heterobranchia</taxon>
        <taxon>Euthyneura</taxon>
        <taxon>Panpulmonata</taxon>
        <taxon>Eupulmonata</taxon>
        <taxon>Stylommatophora</taxon>
        <taxon>Helicina</taxon>
        <taxon>Arionoidea</taxon>
        <taxon>Arionidae</taxon>
        <taxon>Arion</taxon>
    </lineage>
</organism>
<sequence>MASDADKILDYSSLPPVPVLDDVAESSLGTESKIIDVPILNKLLKIYTEQVRRKDGDSTLDILFLHGQRFSSKNWLEIKSLQHTANWGYRAVAVDLPGYGKSPNTLEPEHDGEFLKSLISVLGLGRPVIVSPSMSGGFSLAYLFDNPSSSTDRAVAYVPVAPVLTSKFVSHFRTSQIPTLIVVGTKDVAIGQKSTADLKNLPNSFYAPIGGASHSCYLENPDAWHRLLYHFLKHLKY</sequence>
<comment type="subcellular location">
    <subcellularLocation>
        <location evidence="1">Cytoplasm</location>
    </subcellularLocation>
</comment>
<dbReference type="AlphaFoldDB" id="A0A0B6ZNZ3"/>
<dbReference type="Pfam" id="PF12697">
    <property type="entry name" value="Abhydrolase_6"/>
    <property type="match status" value="1"/>
</dbReference>
<dbReference type="GO" id="GO:0005737">
    <property type="term" value="C:cytoplasm"/>
    <property type="evidence" value="ECO:0007669"/>
    <property type="project" value="UniProtKB-SubCell"/>
</dbReference>
<proteinExistence type="inferred from homology"/>
<evidence type="ECO:0000256" key="2">
    <source>
        <dbReference type="ARBA" id="ARBA00022490"/>
    </source>
</evidence>